<organism evidence="1 2">
    <name type="scientific">Avena sativa</name>
    <name type="common">Oat</name>
    <dbReference type="NCBI Taxonomy" id="4498"/>
    <lineage>
        <taxon>Eukaryota</taxon>
        <taxon>Viridiplantae</taxon>
        <taxon>Streptophyta</taxon>
        <taxon>Embryophyta</taxon>
        <taxon>Tracheophyta</taxon>
        <taxon>Spermatophyta</taxon>
        <taxon>Magnoliopsida</taxon>
        <taxon>Liliopsida</taxon>
        <taxon>Poales</taxon>
        <taxon>Poaceae</taxon>
        <taxon>BOP clade</taxon>
        <taxon>Pooideae</taxon>
        <taxon>Poodae</taxon>
        <taxon>Poeae</taxon>
        <taxon>Poeae Chloroplast Group 1 (Aveneae type)</taxon>
        <taxon>Aveninae</taxon>
        <taxon>Avena</taxon>
    </lineage>
</organism>
<evidence type="ECO:0000313" key="1">
    <source>
        <dbReference type="EnsemblPlants" id="AVESA.00010b.r2.3AG0416170.1.CDS"/>
    </source>
</evidence>
<reference evidence="1" key="2">
    <citation type="submission" date="2025-09" db="UniProtKB">
        <authorList>
            <consortium name="EnsemblPlants"/>
        </authorList>
    </citation>
    <scope>IDENTIFICATION</scope>
</reference>
<evidence type="ECO:0000313" key="2">
    <source>
        <dbReference type="Proteomes" id="UP001732700"/>
    </source>
</evidence>
<dbReference type="Proteomes" id="UP001732700">
    <property type="component" value="Chromosome 3A"/>
</dbReference>
<sequence length="110" mass="12735">MFRAKRTYSQSTHTHQRERGSLHLCICKMEARTKLCLIVLLVLLATAPAALAEQVCAKETFHSLICMDWHCRMECQDNHPNQIIYDAYCTVKHLVVRYCNCLVCVNRPPK</sequence>
<dbReference type="EnsemblPlants" id="AVESA.00010b.r2.3AG0416170.1">
    <property type="protein sequence ID" value="AVESA.00010b.r2.3AG0416170.1.CDS"/>
    <property type="gene ID" value="AVESA.00010b.r2.3AG0416170"/>
</dbReference>
<keyword evidence="2" id="KW-1185">Reference proteome</keyword>
<protein>
    <submittedName>
        <fullName evidence="1">Uncharacterized protein</fullName>
    </submittedName>
</protein>
<accession>A0ACD5VG33</accession>
<proteinExistence type="predicted"/>
<reference evidence="1" key="1">
    <citation type="submission" date="2021-05" db="EMBL/GenBank/DDBJ databases">
        <authorList>
            <person name="Scholz U."/>
            <person name="Mascher M."/>
            <person name="Fiebig A."/>
        </authorList>
    </citation>
    <scope>NUCLEOTIDE SEQUENCE [LARGE SCALE GENOMIC DNA]</scope>
</reference>
<name>A0ACD5VG33_AVESA</name>